<accession>A0A9D4QIU7</accession>
<reference evidence="1" key="2">
    <citation type="submission" date="2020-11" db="EMBL/GenBank/DDBJ databases">
        <authorList>
            <person name="McCartney M.A."/>
            <person name="Auch B."/>
            <person name="Kono T."/>
            <person name="Mallez S."/>
            <person name="Becker A."/>
            <person name="Gohl D.M."/>
            <person name="Silverstein K.A.T."/>
            <person name="Koren S."/>
            <person name="Bechman K.B."/>
            <person name="Herman A."/>
            <person name="Abrahante J.E."/>
            <person name="Garbe J."/>
        </authorList>
    </citation>
    <scope>NUCLEOTIDE SEQUENCE</scope>
    <source>
        <strain evidence="1">Duluth1</strain>
        <tissue evidence="1">Whole animal</tissue>
    </source>
</reference>
<organism evidence="1 2">
    <name type="scientific">Dreissena polymorpha</name>
    <name type="common">Zebra mussel</name>
    <name type="synonym">Mytilus polymorpha</name>
    <dbReference type="NCBI Taxonomy" id="45954"/>
    <lineage>
        <taxon>Eukaryota</taxon>
        <taxon>Metazoa</taxon>
        <taxon>Spiralia</taxon>
        <taxon>Lophotrochozoa</taxon>
        <taxon>Mollusca</taxon>
        <taxon>Bivalvia</taxon>
        <taxon>Autobranchia</taxon>
        <taxon>Heteroconchia</taxon>
        <taxon>Euheterodonta</taxon>
        <taxon>Imparidentia</taxon>
        <taxon>Neoheterodontei</taxon>
        <taxon>Myida</taxon>
        <taxon>Dreissenoidea</taxon>
        <taxon>Dreissenidae</taxon>
        <taxon>Dreissena</taxon>
    </lineage>
</organism>
<name>A0A9D4QIU7_DREPO</name>
<gene>
    <name evidence="1" type="ORF">DPMN_105589</name>
</gene>
<sequence length="119" mass="13751">MHTSINSVIFANWEEWRAASQKAHGQQSSHYHVRHTLYTKHPTNDKFTMVQPILCSVAVVETSLPSKHTIAMCSSHFNILYKVLTQIQQGHPFLSIKEVTSRHLQTDNFKNKQGMYQEN</sequence>
<dbReference type="AlphaFoldDB" id="A0A9D4QIU7"/>
<comment type="caution">
    <text evidence="1">The sequence shown here is derived from an EMBL/GenBank/DDBJ whole genome shotgun (WGS) entry which is preliminary data.</text>
</comment>
<keyword evidence="2" id="KW-1185">Reference proteome</keyword>
<dbReference type="EMBL" id="JAIWYP010000004">
    <property type="protein sequence ID" value="KAH3832307.1"/>
    <property type="molecule type" value="Genomic_DNA"/>
</dbReference>
<dbReference type="Proteomes" id="UP000828390">
    <property type="component" value="Unassembled WGS sequence"/>
</dbReference>
<proteinExistence type="predicted"/>
<evidence type="ECO:0000313" key="1">
    <source>
        <dbReference type="EMBL" id="KAH3832307.1"/>
    </source>
</evidence>
<evidence type="ECO:0000313" key="2">
    <source>
        <dbReference type="Proteomes" id="UP000828390"/>
    </source>
</evidence>
<reference evidence="1" key="1">
    <citation type="journal article" date="2019" name="bioRxiv">
        <title>The Genome of the Zebra Mussel, Dreissena polymorpha: A Resource for Invasive Species Research.</title>
        <authorList>
            <person name="McCartney M.A."/>
            <person name="Auch B."/>
            <person name="Kono T."/>
            <person name="Mallez S."/>
            <person name="Zhang Y."/>
            <person name="Obille A."/>
            <person name="Becker A."/>
            <person name="Abrahante J.E."/>
            <person name="Garbe J."/>
            <person name="Badalamenti J.P."/>
            <person name="Herman A."/>
            <person name="Mangelson H."/>
            <person name="Liachko I."/>
            <person name="Sullivan S."/>
            <person name="Sone E.D."/>
            <person name="Koren S."/>
            <person name="Silverstein K.A.T."/>
            <person name="Beckman K.B."/>
            <person name="Gohl D.M."/>
        </authorList>
    </citation>
    <scope>NUCLEOTIDE SEQUENCE</scope>
    <source>
        <strain evidence="1">Duluth1</strain>
        <tissue evidence="1">Whole animal</tissue>
    </source>
</reference>
<protein>
    <submittedName>
        <fullName evidence="1">Uncharacterized protein</fullName>
    </submittedName>
</protein>